<evidence type="ECO:0000313" key="3">
    <source>
        <dbReference type="Proteomes" id="UP001485226"/>
    </source>
</evidence>
<proteinExistence type="predicted"/>
<comment type="caution">
    <text evidence="2">The sequence shown here is derived from an EMBL/GenBank/DDBJ whole genome shotgun (WGS) entry which is preliminary data.</text>
</comment>
<accession>A0ABU9IP73</accession>
<name>A0ABU9IP73_9FLAO</name>
<reference evidence="2 3" key="1">
    <citation type="submission" date="2024-04" db="EMBL/GenBank/DDBJ databases">
        <title>Flavobacterium sp. DGU38 16S ribosomal RNA gene Genome sequencing and assembly.</title>
        <authorList>
            <person name="Park S."/>
        </authorList>
    </citation>
    <scope>NUCLEOTIDE SEQUENCE [LARGE SCALE GENOMIC DNA]</scope>
    <source>
        <strain evidence="2 3">DGU38</strain>
    </source>
</reference>
<dbReference type="EMBL" id="JBBYHS010000010">
    <property type="protein sequence ID" value="MEL1254234.1"/>
    <property type="molecule type" value="Genomic_DNA"/>
</dbReference>
<dbReference type="PROSITE" id="PS51257">
    <property type="entry name" value="PROKAR_LIPOPROTEIN"/>
    <property type="match status" value="1"/>
</dbReference>
<dbReference type="Proteomes" id="UP001485226">
    <property type="component" value="Unassembled WGS sequence"/>
</dbReference>
<feature type="coiled-coil region" evidence="1">
    <location>
        <begin position="58"/>
        <end position="98"/>
    </location>
</feature>
<organism evidence="2 3">
    <name type="scientific">Flavobacterium calami</name>
    <dbReference type="NCBI Taxonomy" id="3139144"/>
    <lineage>
        <taxon>Bacteria</taxon>
        <taxon>Pseudomonadati</taxon>
        <taxon>Bacteroidota</taxon>
        <taxon>Flavobacteriia</taxon>
        <taxon>Flavobacteriales</taxon>
        <taxon>Flavobacteriaceae</taxon>
        <taxon>Flavobacterium</taxon>
    </lineage>
</organism>
<evidence type="ECO:0000256" key="1">
    <source>
        <dbReference type="SAM" id="Coils"/>
    </source>
</evidence>
<keyword evidence="1" id="KW-0175">Coiled coil</keyword>
<evidence type="ECO:0000313" key="2">
    <source>
        <dbReference type="EMBL" id="MEL1254234.1"/>
    </source>
</evidence>
<protein>
    <submittedName>
        <fullName evidence="2">DUF6565 domain-containing protein</fullName>
    </submittedName>
</protein>
<gene>
    <name evidence="2" type="ORF">AAEO57_10635</name>
</gene>
<dbReference type="RefSeq" id="WP_341692365.1">
    <property type="nucleotide sequence ID" value="NZ_JBBYHS010000010.1"/>
</dbReference>
<keyword evidence="3" id="KW-1185">Reference proteome</keyword>
<sequence>MKNLKIAAGITLLVLGLTSCKDEKQERAQKTVENYVVYVDSVKNVAVADLKDNWKSVEAEYDRRAQEAQAALADIKDNAAATEKINESKIKYEEFKKELTAQLVPAPGPKQQLRDALFGAGKMGDDMNFSWVNAQNIHSVYQQFVHTVEDNKDKYSREDWDEIKLMYEALDSRKNTVEKEGLSAEDNRKIAGLKIKFAPMYKINRMGAKSEENKEAKE</sequence>